<dbReference type="PROSITE" id="PS00108">
    <property type="entry name" value="PROTEIN_KINASE_ST"/>
    <property type="match status" value="1"/>
</dbReference>
<comment type="catalytic activity">
    <reaction evidence="8">
        <text>L-seryl-[protein] + ATP = O-phospho-L-seryl-[protein] + ADP + H(+)</text>
        <dbReference type="Rhea" id="RHEA:17989"/>
        <dbReference type="Rhea" id="RHEA-COMP:9863"/>
        <dbReference type="Rhea" id="RHEA-COMP:11604"/>
        <dbReference type="ChEBI" id="CHEBI:15378"/>
        <dbReference type="ChEBI" id="CHEBI:29999"/>
        <dbReference type="ChEBI" id="CHEBI:30616"/>
        <dbReference type="ChEBI" id="CHEBI:83421"/>
        <dbReference type="ChEBI" id="CHEBI:456216"/>
        <dbReference type="EC" id="2.7.11.1"/>
    </reaction>
</comment>
<feature type="domain" description="Protein kinase" evidence="10">
    <location>
        <begin position="165"/>
        <end position="412"/>
    </location>
</feature>
<evidence type="ECO:0000256" key="3">
    <source>
        <dbReference type="ARBA" id="ARBA00022679"/>
    </source>
</evidence>
<protein>
    <recommendedName>
        <fullName evidence="1">non-specific serine/threonine protein kinase</fullName>
        <ecNumber evidence="1">2.7.11.1</ecNumber>
    </recommendedName>
</protein>
<dbReference type="PANTHER" id="PTHR24346:SF30">
    <property type="entry name" value="MATERNAL EMBRYONIC LEUCINE ZIPPER KINASE"/>
    <property type="match status" value="1"/>
</dbReference>
<keyword evidence="12" id="KW-1185">Reference proteome</keyword>
<dbReference type="GO" id="GO:0005524">
    <property type="term" value="F:ATP binding"/>
    <property type="evidence" value="ECO:0007669"/>
    <property type="project" value="UniProtKB-KW"/>
</dbReference>
<keyword evidence="6" id="KW-0067">ATP-binding</keyword>
<dbReference type="SUPFAM" id="SSF56112">
    <property type="entry name" value="Protein kinase-like (PK-like)"/>
    <property type="match status" value="1"/>
</dbReference>
<keyword evidence="4" id="KW-0547">Nucleotide-binding</keyword>
<dbReference type="GO" id="GO:0005737">
    <property type="term" value="C:cytoplasm"/>
    <property type="evidence" value="ECO:0007669"/>
    <property type="project" value="TreeGrafter"/>
</dbReference>
<name>A0A8C4WWC5_EPTBU</name>
<dbReference type="Ensembl" id="ENSEBUT00000016157.1">
    <property type="protein sequence ID" value="ENSEBUP00000015581.1"/>
    <property type="gene ID" value="ENSEBUG00000009816.1"/>
</dbReference>
<dbReference type="Pfam" id="PF00069">
    <property type="entry name" value="Pkinase"/>
    <property type="match status" value="1"/>
</dbReference>
<keyword evidence="2" id="KW-0723">Serine/threonine-protein kinase</keyword>
<dbReference type="PANTHER" id="PTHR24346">
    <property type="entry name" value="MAP/MICROTUBULE AFFINITY-REGULATING KINASE"/>
    <property type="match status" value="1"/>
</dbReference>
<feature type="signal peptide" evidence="9">
    <location>
        <begin position="1"/>
        <end position="19"/>
    </location>
</feature>
<evidence type="ECO:0000313" key="12">
    <source>
        <dbReference type="Proteomes" id="UP000694388"/>
    </source>
</evidence>
<evidence type="ECO:0000313" key="11">
    <source>
        <dbReference type="Ensembl" id="ENSEBUP00000015581.1"/>
    </source>
</evidence>
<dbReference type="GO" id="GO:0035556">
    <property type="term" value="P:intracellular signal transduction"/>
    <property type="evidence" value="ECO:0007669"/>
    <property type="project" value="TreeGrafter"/>
</dbReference>
<evidence type="ECO:0000256" key="9">
    <source>
        <dbReference type="SAM" id="SignalP"/>
    </source>
</evidence>
<accession>A0A8C4WWC5</accession>
<feature type="chain" id="PRO_5034056410" description="non-specific serine/threonine protein kinase" evidence="9">
    <location>
        <begin position="20"/>
        <end position="418"/>
    </location>
</feature>
<dbReference type="InterPro" id="IPR000719">
    <property type="entry name" value="Prot_kinase_dom"/>
</dbReference>
<evidence type="ECO:0000256" key="8">
    <source>
        <dbReference type="ARBA" id="ARBA00048679"/>
    </source>
</evidence>
<keyword evidence="9" id="KW-0732">Signal</keyword>
<organism evidence="11 12">
    <name type="scientific">Eptatretus burgeri</name>
    <name type="common">Inshore hagfish</name>
    <dbReference type="NCBI Taxonomy" id="7764"/>
    <lineage>
        <taxon>Eukaryota</taxon>
        <taxon>Metazoa</taxon>
        <taxon>Chordata</taxon>
        <taxon>Craniata</taxon>
        <taxon>Vertebrata</taxon>
        <taxon>Cyclostomata</taxon>
        <taxon>Myxini</taxon>
        <taxon>Myxiniformes</taxon>
        <taxon>Myxinidae</taxon>
        <taxon>Eptatretinae</taxon>
        <taxon>Eptatretus</taxon>
    </lineage>
</organism>
<dbReference type="SMART" id="SM00220">
    <property type="entry name" value="S_TKc"/>
    <property type="match status" value="1"/>
</dbReference>
<comment type="catalytic activity">
    <reaction evidence="7">
        <text>L-threonyl-[protein] + ATP = O-phospho-L-threonyl-[protein] + ADP + H(+)</text>
        <dbReference type="Rhea" id="RHEA:46608"/>
        <dbReference type="Rhea" id="RHEA-COMP:11060"/>
        <dbReference type="Rhea" id="RHEA-COMP:11605"/>
        <dbReference type="ChEBI" id="CHEBI:15378"/>
        <dbReference type="ChEBI" id="CHEBI:30013"/>
        <dbReference type="ChEBI" id="CHEBI:30616"/>
        <dbReference type="ChEBI" id="CHEBI:61977"/>
        <dbReference type="ChEBI" id="CHEBI:456216"/>
        <dbReference type="EC" id="2.7.11.1"/>
    </reaction>
</comment>
<reference evidence="11" key="2">
    <citation type="submission" date="2025-09" db="UniProtKB">
        <authorList>
            <consortium name="Ensembl"/>
        </authorList>
    </citation>
    <scope>IDENTIFICATION</scope>
</reference>
<dbReference type="PROSITE" id="PS50011">
    <property type="entry name" value="PROTEIN_KINASE_DOM"/>
    <property type="match status" value="1"/>
</dbReference>
<dbReference type="Gene3D" id="1.10.510.10">
    <property type="entry name" value="Transferase(Phosphotransferase) domain 1"/>
    <property type="match status" value="1"/>
</dbReference>
<evidence type="ECO:0000256" key="6">
    <source>
        <dbReference type="ARBA" id="ARBA00022840"/>
    </source>
</evidence>
<dbReference type="InterPro" id="IPR011009">
    <property type="entry name" value="Kinase-like_dom_sf"/>
</dbReference>
<evidence type="ECO:0000256" key="5">
    <source>
        <dbReference type="ARBA" id="ARBA00022777"/>
    </source>
</evidence>
<dbReference type="AlphaFoldDB" id="A0A8C4WWC5"/>
<dbReference type="GO" id="GO:0004674">
    <property type="term" value="F:protein serine/threonine kinase activity"/>
    <property type="evidence" value="ECO:0007669"/>
    <property type="project" value="UniProtKB-KW"/>
</dbReference>
<keyword evidence="5" id="KW-0418">Kinase</keyword>
<evidence type="ECO:0000259" key="10">
    <source>
        <dbReference type="PROSITE" id="PS50011"/>
    </source>
</evidence>
<dbReference type="GeneTree" id="ENSGT00940000166239"/>
<evidence type="ECO:0000256" key="2">
    <source>
        <dbReference type="ARBA" id="ARBA00022527"/>
    </source>
</evidence>
<evidence type="ECO:0000256" key="1">
    <source>
        <dbReference type="ARBA" id="ARBA00012513"/>
    </source>
</evidence>
<evidence type="ECO:0000256" key="4">
    <source>
        <dbReference type="ARBA" id="ARBA00022741"/>
    </source>
</evidence>
<evidence type="ECO:0000256" key="7">
    <source>
        <dbReference type="ARBA" id="ARBA00047899"/>
    </source>
</evidence>
<proteinExistence type="predicted"/>
<keyword evidence="3" id="KW-0808">Transferase</keyword>
<sequence>MCMFVIVLQFLFFVCFSDARVKAPLSFHNSLLFENLEDLHNLLDEFLHSHSSMVDQDLYDHTSELNEYVEDGVAIQSMESGDAKHRDARVKAPLSFHKCVLFENVEDHRDVLKEYAEDDVTIQSIESWNAKHRGLLLSCEYESDAIKVDMEMECEFKKYELIGNWQVISKIGEGGIGLVYKAKNINSSVKVALKKSKYLDTSDTLWHEAVIMRKLDDSNIVKLIDTIESSNQVTLVLEYVAGGSLCDQLALHNTFSLVDTWSIIKQMVSAFAYIHSKNIVHRDIKLENVLCNNRMVVKVIDFSHAAVVKPGEKLYDECGTLGYMAPEISEGAYEGPPADVWSLGIVSLKLFIGLEFDGCDIEQMQDINKYHEVFYRLPKEEREELAFILIGMIRKNPELRFTLKDISKYTWFSRCPFW</sequence>
<reference evidence="11" key="1">
    <citation type="submission" date="2025-08" db="UniProtKB">
        <authorList>
            <consortium name="Ensembl"/>
        </authorList>
    </citation>
    <scope>IDENTIFICATION</scope>
</reference>
<dbReference type="EC" id="2.7.11.1" evidence="1"/>
<dbReference type="FunFam" id="1.10.510.10:FF:000571">
    <property type="entry name" value="Maternal embryonic leucine zipper kinase"/>
    <property type="match status" value="1"/>
</dbReference>
<dbReference type="InterPro" id="IPR008271">
    <property type="entry name" value="Ser/Thr_kinase_AS"/>
</dbReference>
<dbReference type="Proteomes" id="UP000694388">
    <property type="component" value="Unplaced"/>
</dbReference>